<feature type="transmembrane region" description="Helical" evidence="1">
    <location>
        <begin position="506"/>
        <end position="528"/>
    </location>
</feature>
<dbReference type="Gene3D" id="1.20.120.330">
    <property type="entry name" value="Nucleotidyltransferases domain 2"/>
    <property type="match status" value="1"/>
</dbReference>
<dbReference type="Proteomes" id="UP000007800">
    <property type="component" value="Unassembled WGS sequence"/>
</dbReference>
<accession>C5LI27</accession>
<dbReference type="InParanoid" id="C5LI27"/>
<evidence type="ECO:0000313" key="3">
    <source>
        <dbReference type="Proteomes" id="UP000007800"/>
    </source>
</evidence>
<proteinExistence type="predicted"/>
<reference evidence="2 3" key="1">
    <citation type="submission" date="2008-07" db="EMBL/GenBank/DDBJ databases">
        <authorList>
            <person name="El-Sayed N."/>
            <person name="Caler E."/>
            <person name="Inman J."/>
            <person name="Amedeo P."/>
            <person name="Hass B."/>
            <person name="Wortman J."/>
        </authorList>
    </citation>
    <scope>NUCLEOTIDE SEQUENCE [LARGE SCALE GENOMIC DNA]</scope>
    <source>
        <strain evidence="3">ATCC 50983 / TXsc</strain>
    </source>
</reference>
<protein>
    <submittedName>
        <fullName evidence="2">Uncharacterized protein</fullName>
    </submittedName>
</protein>
<sequence length="561" mass="59716">MASSLPPVASSHLTLASSRLTMASSHLTLASSHLTLASSHLTLASSHLTLASSHLTLASSHLTPASSRLTLASSHLTLASSHLTPASSRLTLASSHLTLASSHLTPASSRLTLASSHLTSASSRLTLASSHFTLASSHFTLAYSHLTLASSHLTLASSLPLMACDPQPNDNSKFQPNTTTKHFTMTSNERSISRNPFTTLLNIISKTETKLNTELDTVTRLENKLEGGRAMSKPAVGLQLWTMGFLVVLGATIAGTIVWLYHPAKRASVGGVIADVFVFTGELVAITNRKGDDAILRVVMKGVMHNGKAEEFARLSSESGRTEHTFAKKEGEFTWVIGAIEDARGPVGEVLMEIIKDDDVVADGRIDLNELYKEGRLSKDMQRTTEIKVPVKGGIVEEITLNGKLAKGSNFHEALRLTKSVYVGVKRAGVFGIAAYGMCAIFGVFGNFVVGGMFLFGGCTTQSIVALVAMVVLAALVLPTLSSWTARDDVARSKMFLGRLSSQLKALVLIILAGVQIVLAATGGTVFVKDEVKGDLMALVKPNCLLKESAQESEQQQYAIP</sequence>
<evidence type="ECO:0000313" key="2">
    <source>
        <dbReference type="EMBL" id="EER03562.1"/>
    </source>
</evidence>
<feature type="transmembrane region" description="Helical" evidence="1">
    <location>
        <begin position="238"/>
        <end position="261"/>
    </location>
</feature>
<dbReference type="AlphaFoldDB" id="C5LI27"/>
<dbReference type="EMBL" id="GG682187">
    <property type="protein sequence ID" value="EER03562.1"/>
    <property type="molecule type" value="Genomic_DNA"/>
</dbReference>
<dbReference type="OrthoDB" id="10466561at2759"/>
<organism evidence="3">
    <name type="scientific">Perkinsus marinus (strain ATCC 50983 / TXsc)</name>
    <dbReference type="NCBI Taxonomy" id="423536"/>
    <lineage>
        <taxon>Eukaryota</taxon>
        <taxon>Sar</taxon>
        <taxon>Alveolata</taxon>
        <taxon>Perkinsozoa</taxon>
        <taxon>Perkinsea</taxon>
        <taxon>Perkinsida</taxon>
        <taxon>Perkinsidae</taxon>
        <taxon>Perkinsus</taxon>
    </lineage>
</organism>
<keyword evidence="1" id="KW-0472">Membrane</keyword>
<name>C5LI27_PERM5</name>
<feature type="transmembrane region" description="Helical" evidence="1">
    <location>
        <begin position="433"/>
        <end position="457"/>
    </location>
</feature>
<keyword evidence="1" id="KW-0812">Transmembrane</keyword>
<gene>
    <name evidence="2" type="ORF">Pmar_PMAR026237</name>
</gene>
<keyword evidence="3" id="KW-1185">Reference proteome</keyword>
<evidence type="ECO:0000256" key="1">
    <source>
        <dbReference type="SAM" id="Phobius"/>
    </source>
</evidence>
<dbReference type="OMA" id="FTLAYSH"/>
<dbReference type="GeneID" id="9047883"/>
<keyword evidence="1" id="KW-1133">Transmembrane helix</keyword>
<dbReference type="RefSeq" id="XP_002771746.1">
    <property type="nucleotide sequence ID" value="XM_002771700.1"/>
</dbReference>
<feature type="transmembrane region" description="Helical" evidence="1">
    <location>
        <begin position="463"/>
        <end position="485"/>
    </location>
</feature>